<organism evidence="1 2">
    <name type="scientific">Cichorium intybus</name>
    <name type="common">Chicory</name>
    <dbReference type="NCBI Taxonomy" id="13427"/>
    <lineage>
        <taxon>Eukaryota</taxon>
        <taxon>Viridiplantae</taxon>
        <taxon>Streptophyta</taxon>
        <taxon>Embryophyta</taxon>
        <taxon>Tracheophyta</taxon>
        <taxon>Spermatophyta</taxon>
        <taxon>Magnoliopsida</taxon>
        <taxon>eudicotyledons</taxon>
        <taxon>Gunneridae</taxon>
        <taxon>Pentapetalae</taxon>
        <taxon>asterids</taxon>
        <taxon>campanulids</taxon>
        <taxon>Asterales</taxon>
        <taxon>Asteraceae</taxon>
        <taxon>Cichorioideae</taxon>
        <taxon>Cichorieae</taxon>
        <taxon>Cichoriinae</taxon>
        <taxon>Cichorium</taxon>
    </lineage>
</organism>
<name>A0ACB9FCS8_CICIN</name>
<reference evidence="2" key="1">
    <citation type="journal article" date="2022" name="Mol. Ecol. Resour.">
        <title>The genomes of chicory, endive, great burdock and yacon provide insights into Asteraceae palaeo-polyploidization history and plant inulin production.</title>
        <authorList>
            <person name="Fan W."/>
            <person name="Wang S."/>
            <person name="Wang H."/>
            <person name="Wang A."/>
            <person name="Jiang F."/>
            <person name="Liu H."/>
            <person name="Zhao H."/>
            <person name="Xu D."/>
            <person name="Zhang Y."/>
        </authorList>
    </citation>
    <scope>NUCLEOTIDE SEQUENCE [LARGE SCALE GENOMIC DNA]</scope>
    <source>
        <strain evidence="2">cv. Punajuju</strain>
    </source>
</reference>
<evidence type="ECO:0000313" key="1">
    <source>
        <dbReference type="EMBL" id="KAI3768904.1"/>
    </source>
</evidence>
<protein>
    <submittedName>
        <fullName evidence="1">Uncharacterized protein</fullName>
    </submittedName>
</protein>
<proteinExistence type="predicted"/>
<evidence type="ECO:0000313" key="2">
    <source>
        <dbReference type="Proteomes" id="UP001055811"/>
    </source>
</evidence>
<accession>A0ACB9FCS8</accession>
<comment type="caution">
    <text evidence="1">The sequence shown here is derived from an EMBL/GenBank/DDBJ whole genome shotgun (WGS) entry which is preliminary data.</text>
</comment>
<dbReference type="EMBL" id="CM042011">
    <property type="protein sequence ID" value="KAI3768904.1"/>
    <property type="molecule type" value="Genomic_DNA"/>
</dbReference>
<sequence length="86" mass="10208">MDDNPLRLVTVNHQLHILDRIRYVSYDSPLPDSQDSDVSKRLQEKRRRIHLPPELLKGLYIHIYFETPIGVYVLAMCPDWLMHHST</sequence>
<reference evidence="1 2" key="2">
    <citation type="journal article" date="2022" name="Mol. Ecol. Resour.">
        <title>The genomes of chicory, endive, great burdock and yacon provide insights into Asteraceae paleo-polyploidization history and plant inulin production.</title>
        <authorList>
            <person name="Fan W."/>
            <person name="Wang S."/>
            <person name="Wang H."/>
            <person name="Wang A."/>
            <person name="Jiang F."/>
            <person name="Liu H."/>
            <person name="Zhao H."/>
            <person name="Xu D."/>
            <person name="Zhang Y."/>
        </authorList>
    </citation>
    <scope>NUCLEOTIDE SEQUENCE [LARGE SCALE GENOMIC DNA]</scope>
    <source>
        <strain evidence="2">cv. Punajuju</strain>
        <tissue evidence="1">Leaves</tissue>
    </source>
</reference>
<dbReference type="Proteomes" id="UP001055811">
    <property type="component" value="Linkage Group LG03"/>
</dbReference>
<keyword evidence="2" id="KW-1185">Reference proteome</keyword>
<gene>
    <name evidence="1" type="ORF">L2E82_19741</name>
</gene>